<organism evidence="2 3">
    <name type="scientific">Pseudomonas nunensis</name>
    <dbReference type="NCBI Taxonomy" id="2961896"/>
    <lineage>
        <taxon>Bacteria</taxon>
        <taxon>Pseudomonadati</taxon>
        <taxon>Pseudomonadota</taxon>
        <taxon>Gammaproteobacteria</taxon>
        <taxon>Pseudomonadales</taxon>
        <taxon>Pseudomonadaceae</taxon>
        <taxon>Pseudomonas</taxon>
    </lineage>
</organism>
<evidence type="ECO:0000259" key="1">
    <source>
        <dbReference type="Pfam" id="PF13191"/>
    </source>
</evidence>
<name>A0ABY5E8T9_9PSED</name>
<sequence>MMETESKAQSAELLDAFKAGLEAIGTTDQPGDPASDPVAWVLALAALCGPFDVHRLVRFARESEQMMLVTELINRTEGLTVNGRRRRMLAITTRRRILADVLTRPGLLQSLLNSFAPAREDAQGRVLRKLLAGWRPDLRRLRAERLSILCIALGWLQGLAPPKDANGQDGLPWPQIGEVQREQARRGRNSEIRSLLSGGVVGRESDLRNLLAFVDSPDKSSAIMIVTGAGGIGKSTLVARLASALATRKNPTPVLNFDFDRPALDPVGPGLTLELTRQLAQHLPQSADALSEARTLIRETFERGGGQSDYKQSTETSAVSSSGEAGLMIGREIIGTNFTGKSVLVLLDSFEMAAAQGHTAVTALRDWLAYLTHDVGMRGVRAIVVGRAAESAANLLRIKEGAIYRLGPLTPPNAIRLLKQSGLDEKRAVEAASSLGGNPLVLRLASRYLLEHPEVSGDALLEGVEVNEALTQGVLYRRILNRVGNGDDDPLRKLAYPGLALRVITPGLLRDVLAPIVLKNSVHGAKENAALFERLAQQVWLVDQESERRVRHRRDLREITLRLLRNDSAMGPLVDELHSKAIEYYTNIRDPDLPADRARLELVYHRLMLLAPDEDLPASERSLVNVTMAGEFDELPPHTAALARFHSGQRPTVDDLKFLPEVYQRDATAEVAWAAIDTGRPEDALALYREQRPVPVWHLMALHDTVQWRLPLRYLDLEYRARTANEPNTQRRESIDESRAVTAFLHLWRREFYEIASPDDEAFTIKLSSSTRTAHLRAAAAWGVAALLDGELKHPGWLAMRKMLGPEFKHGQRDALVAKAEARLWLLLWSAGHLKPDDRIPILAESLALTPSFSSKLVSLWDDVPNEHRNQEMHQEMKIRLPAPVAMLTGKLARNIEFSIQKDRVNQRSNLEAAGFAPQDFLPGLMTELQPATRRLLRLFVSNKHSRETLVHSLLDYPHSLFSDFTPSDLKPNQWFKAASEGDGLRATLPLIEWCGRLGQLSQVCRVAGNMSDEETGPSLLELASAWRMLEGVCARETNYIRRKLTP</sequence>
<evidence type="ECO:0000313" key="2">
    <source>
        <dbReference type="EMBL" id="UTO11738.1"/>
    </source>
</evidence>
<dbReference type="InterPro" id="IPR027417">
    <property type="entry name" value="P-loop_NTPase"/>
</dbReference>
<dbReference type="SUPFAM" id="SSF52540">
    <property type="entry name" value="P-loop containing nucleoside triphosphate hydrolases"/>
    <property type="match status" value="1"/>
</dbReference>
<gene>
    <name evidence="2" type="ORF">NK667_16185</name>
</gene>
<dbReference type="Gene3D" id="3.40.50.300">
    <property type="entry name" value="P-loop containing nucleotide triphosphate hydrolases"/>
    <property type="match status" value="1"/>
</dbReference>
<feature type="domain" description="Orc1-like AAA ATPase" evidence="1">
    <location>
        <begin position="200"/>
        <end position="359"/>
    </location>
</feature>
<dbReference type="EMBL" id="CP101125">
    <property type="protein sequence ID" value="UTO11738.1"/>
    <property type="molecule type" value="Genomic_DNA"/>
</dbReference>
<protein>
    <submittedName>
        <fullName evidence="2">AAA family ATPase</fullName>
    </submittedName>
</protein>
<accession>A0ABY5E8T9</accession>
<dbReference type="Proteomes" id="UP001059607">
    <property type="component" value="Chromosome"/>
</dbReference>
<proteinExistence type="predicted"/>
<dbReference type="RefSeq" id="WP_054615441.1">
    <property type="nucleotide sequence ID" value="NZ_CP101125.1"/>
</dbReference>
<keyword evidence="3" id="KW-1185">Reference proteome</keyword>
<dbReference type="Pfam" id="PF13191">
    <property type="entry name" value="AAA_16"/>
    <property type="match status" value="1"/>
</dbReference>
<dbReference type="CDD" id="cd01983">
    <property type="entry name" value="SIMIBI"/>
    <property type="match status" value="1"/>
</dbReference>
<evidence type="ECO:0000313" key="3">
    <source>
        <dbReference type="Proteomes" id="UP001059607"/>
    </source>
</evidence>
<dbReference type="InterPro" id="IPR041664">
    <property type="entry name" value="AAA_16"/>
</dbReference>
<reference evidence="2" key="1">
    <citation type="submission" date="2022-07" db="EMBL/GenBank/DDBJ databases">
        <title>Pseudomonas nunamit sp. nov. an antifungal species isolated from Greenland.</title>
        <authorList>
            <person name="Ntana F."/>
            <person name="Hennessy R.C."/>
            <person name="Zervas A."/>
            <person name="Stougaard P."/>
        </authorList>
    </citation>
    <scope>NUCLEOTIDE SEQUENCE</scope>
    <source>
        <strain evidence="2">In5</strain>
    </source>
</reference>